<dbReference type="Proteomes" id="UP000230750">
    <property type="component" value="Unassembled WGS sequence"/>
</dbReference>
<reference evidence="4 5" key="1">
    <citation type="journal article" date="2017" name="PLoS Biol.">
        <title>The sea cucumber genome provides insights into morphological evolution and visceral regeneration.</title>
        <authorList>
            <person name="Zhang X."/>
            <person name="Sun L."/>
            <person name="Yuan J."/>
            <person name="Sun Y."/>
            <person name="Gao Y."/>
            <person name="Zhang L."/>
            <person name="Li S."/>
            <person name="Dai H."/>
            <person name="Hamel J.F."/>
            <person name="Liu C."/>
            <person name="Yu Y."/>
            <person name="Liu S."/>
            <person name="Lin W."/>
            <person name="Guo K."/>
            <person name="Jin S."/>
            <person name="Xu P."/>
            <person name="Storey K.B."/>
            <person name="Huan P."/>
            <person name="Zhang T."/>
            <person name="Zhou Y."/>
            <person name="Zhang J."/>
            <person name="Lin C."/>
            <person name="Li X."/>
            <person name="Xing L."/>
            <person name="Huo D."/>
            <person name="Sun M."/>
            <person name="Wang L."/>
            <person name="Mercier A."/>
            <person name="Li F."/>
            <person name="Yang H."/>
            <person name="Xiang J."/>
        </authorList>
    </citation>
    <scope>NUCLEOTIDE SEQUENCE [LARGE SCALE GENOMIC DNA]</scope>
    <source>
        <strain evidence="4">Shaxun</strain>
        <tissue evidence="4">Muscle</tissue>
    </source>
</reference>
<dbReference type="GO" id="GO:0008270">
    <property type="term" value="F:zinc ion binding"/>
    <property type="evidence" value="ECO:0007669"/>
    <property type="project" value="UniProtKB-KW"/>
</dbReference>
<dbReference type="SUPFAM" id="SSF57756">
    <property type="entry name" value="Retrovirus zinc finger-like domains"/>
    <property type="match status" value="1"/>
</dbReference>
<keyword evidence="5" id="KW-1185">Reference proteome</keyword>
<name>A0A2G8KGR1_STIJA</name>
<dbReference type="AlphaFoldDB" id="A0A2G8KGR1"/>
<dbReference type="SUPFAM" id="SSF47353">
    <property type="entry name" value="Retrovirus capsid dimerization domain-like"/>
    <property type="match status" value="1"/>
</dbReference>
<dbReference type="InterPro" id="IPR038269">
    <property type="entry name" value="SCAN_sf"/>
</dbReference>
<keyword evidence="1" id="KW-0863">Zinc-finger</keyword>
<dbReference type="STRING" id="307972.A0A2G8KGR1"/>
<dbReference type="EMBL" id="MRZV01000598">
    <property type="protein sequence ID" value="PIK47160.1"/>
    <property type="molecule type" value="Genomic_DNA"/>
</dbReference>
<dbReference type="SMART" id="SM00343">
    <property type="entry name" value="ZnF_C2HC"/>
    <property type="match status" value="1"/>
</dbReference>
<feature type="compositionally biased region" description="Basic and acidic residues" evidence="2">
    <location>
        <begin position="314"/>
        <end position="325"/>
    </location>
</feature>
<comment type="caution">
    <text evidence="4">The sequence shown here is derived from an EMBL/GenBank/DDBJ whole genome shotgun (WGS) entry which is preliminary data.</text>
</comment>
<evidence type="ECO:0000313" key="4">
    <source>
        <dbReference type="EMBL" id="PIK47160.1"/>
    </source>
</evidence>
<gene>
    <name evidence="4" type="ORF">BSL78_15968</name>
</gene>
<dbReference type="PANTHER" id="PTHR46888">
    <property type="entry name" value="ZINC KNUCKLE DOMAINCONTAINING PROTEIN-RELATED"/>
    <property type="match status" value="1"/>
</dbReference>
<evidence type="ECO:0000256" key="2">
    <source>
        <dbReference type="SAM" id="MobiDB-lite"/>
    </source>
</evidence>
<dbReference type="Pfam" id="PF00098">
    <property type="entry name" value="zf-CCHC"/>
    <property type="match status" value="1"/>
</dbReference>
<protein>
    <recommendedName>
        <fullName evidence="3">CCHC-type domain-containing protein</fullName>
    </recommendedName>
</protein>
<sequence>MSFQEFVELGKTLGFEGKDLNGFAETKSNGAREERVLEREHARELKELELRIAEENATRHSVSSSSVQEFYRKRPDLPAFDEKCDDIDSYLKRFERFMTSLEIPKTQWAVLLSSVLTGKALSVYSRLPDEHVKDYDRLKSSLLRKYDLNGEGFRRKFRYSRPEGGETYLQFVERMKGFLTRWVELTNTTKSYEGLCGLMLKEQLFNGFNRDLGVFVKERQPKSLEDVAKLADQYIEAHGKNWGKKVDKRPAAVNAKSSQAERNDQSKDWAKSKRCYTCNEYGHVSRDCRAQRNNPPRGRGNFERAAGCENPNAQDKKNSKKRDESAGACQAHRGHEPMGGTKFASYKRGLCK</sequence>
<dbReference type="Gene3D" id="1.10.4020.10">
    <property type="entry name" value="DNA breaking-rejoining enzymes"/>
    <property type="match status" value="1"/>
</dbReference>
<dbReference type="PANTHER" id="PTHR46888:SF1">
    <property type="entry name" value="RIBONUCLEASE H"/>
    <property type="match status" value="1"/>
</dbReference>
<dbReference type="OrthoDB" id="10051775at2759"/>
<keyword evidence="1" id="KW-0479">Metal-binding</keyword>
<dbReference type="GO" id="GO:0003676">
    <property type="term" value="F:nucleic acid binding"/>
    <property type="evidence" value="ECO:0007669"/>
    <property type="project" value="InterPro"/>
</dbReference>
<dbReference type="InterPro" id="IPR001878">
    <property type="entry name" value="Znf_CCHC"/>
</dbReference>
<feature type="region of interest" description="Disordered" evidence="2">
    <location>
        <begin position="288"/>
        <end position="342"/>
    </location>
</feature>
<dbReference type="Gene3D" id="4.10.60.10">
    <property type="entry name" value="Zinc finger, CCHC-type"/>
    <property type="match status" value="1"/>
</dbReference>
<evidence type="ECO:0000259" key="3">
    <source>
        <dbReference type="PROSITE" id="PS50158"/>
    </source>
</evidence>
<dbReference type="PROSITE" id="PS50158">
    <property type="entry name" value="ZF_CCHC"/>
    <property type="match status" value="1"/>
</dbReference>
<accession>A0A2G8KGR1</accession>
<proteinExistence type="predicted"/>
<dbReference type="InterPro" id="IPR036875">
    <property type="entry name" value="Znf_CCHC_sf"/>
</dbReference>
<evidence type="ECO:0000256" key="1">
    <source>
        <dbReference type="PROSITE-ProRule" id="PRU00047"/>
    </source>
</evidence>
<evidence type="ECO:0000313" key="5">
    <source>
        <dbReference type="Proteomes" id="UP000230750"/>
    </source>
</evidence>
<feature type="domain" description="CCHC-type" evidence="3">
    <location>
        <begin position="274"/>
        <end position="289"/>
    </location>
</feature>
<keyword evidence="1" id="KW-0862">Zinc</keyword>
<organism evidence="4 5">
    <name type="scientific">Stichopus japonicus</name>
    <name type="common">Sea cucumber</name>
    <dbReference type="NCBI Taxonomy" id="307972"/>
    <lineage>
        <taxon>Eukaryota</taxon>
        <taxon>Metazoa</taxon>
        <taxon>Echinodermata</taxon>
        <taxon>Eleutherozoa</taxon>
        <taxon>Echinozoa</taxon>
        <taxon>Holothuroidea</taxon>
        <taxon>Aspidochirotacea</taxon>
        <taxon>Aspidochirotida</taxon>
        <taxon>Stichopodidae</taxon>
        <taxon>Apostichopus</taxon>
    </lineage>
</organism>